<evidence type="ECO:0000313" key="3">
    <source>
        <dbReference type="Proteomes" id="UP001597169"/>
    </source>
</evidence>
<evidence type="ECO:0008006" key="4">
    <source>
        <dbReference type="Google" id="ProtNLM"/>
    </source>
</evidence>
<feature type="transmembrane region" description="Helical" evidence="1">
    <location>
        <begin position="37"/>
        <end position="55"/>
    </location>
</feature>
<organism evidence="2 3">
    <name type="scientific">Paenibacillus provencensis</name>
    <dbReference type="NCBI Taxonomy" id="441151"/>
    <lineage>
        <taxon>Bacteria</taxon>
        <taxon>Bacillati</taxon>
        <taxon>Bacillota</taxon>
        <taxon>Bacilli</taxon>
        <taxon>Bacillales</taxon>
        <taxon>Paenibacillaceae</taxon>
        <taxon>Paenibacillus</taxon>
    </lineage>
</organism>
<dbReference type="EMBL" id="JBHTKX010000005">
    <property type="protein sequence ID" value="MFD1130824.1"/>
    <property type="molecule type" value="Genomic_DNA"/>
</dbReference>
<gene>
    <name evidence="2" type="ORF">ACFQ3J_22065</name>
</gene>
<keyword evidence="3" id="KW-1185">Reference proteome</keyword>
<sequence>MDIEVWKEFISQNWLVIVIALILLFVVINVLRTVLKWVIVVVIVAALIIYSGVSFEQIKTVVSDVGTSTMDTLGTEAAELMQKEAEKAEYVVNPDGTFTITSPNVEVNGKQGEDKVKVSVRGISLGEWSVNDTVKLFMETAQNK</sequence>
<feature type="transmembrane region" description="Helical" evidence="1">
    <location>
        <begin position="12"/>
        <end position="31"/>
    </location>
</feature>
<proteinExistence type="predicted"/>
<dbReference type="RefSeq" id="WP_091161191.1">
    <property type="nucleotide sequence ID" value="NZ_JBHTKX010000005.1"/>
</dbReference>
<evidence type="ECO:0000256" key="1">
    <source>
        <dbReference type="SAM" id="Phobius"/>
    </source>
</evidence>
<evidence type="ECO:0000313" key="2">
    <source>
        <dbReference type="EMBL" id="MFD1130824.1"/>
    </source>
</evidence>
<keyword evidence="1" id="KW-0812">Transmembrane</keyword>
<keyword evidence="1" id="KW-0472">Membrane</keyword>
<dbReference type="Proteomes" id="UP001597169">
    <property type="component" value="Unassembled WGS sequence"/>
</dbReference>
<name>A0ABW3PU19_9BACL</name>
<keyword evidence="1" id="KW-1133">Transmembrane helix</keyword>
<reference evidence="3" key="1">
    <citation type="journal article" date="2019" name="Int. J. Syst. Evol. Microbiol.">
        <title>The Global Catalogue of Microorganisms (GCM) 10K type strain sequencing project: providing services to taxonomists for standard genome sequencing and annotation.</title>
        <authorList>
            <consortium name="The Broad Institute Genomics Platform"/>
            <consortium name="The Broad Institute Genome Sequencing Center for Infectious Disease"/>
            <person name="Wu L."/>
            <person name="Ma J."/>
        </authorList>
    </citation>
    <scope>NUCLEOTIDE SEQUENCE [LARGE SCALE GENOMIC DNA]</scope>
    <source>
        <strain evidence="3">CCUG 53519</strain>
    </source>
</reference>
<comment type="caution">
    <text evidence="2">The sequence shown here is derived from an EMBL/GenBank/DDBJ whole genome shotgun (WGS) entry which is preliminary data.</text>
</comment>
<protein>
    <recommendedName>
        <fullName evidence="4">ATPase</fullName>
    </recommendedName>
</protein>
<accession>A0ABW3PU19</accession>